<dbReference type="PANTHER" id="PTHR32439:SF9">
    <property type="entry name" value="BLR3264 PROTEIN"/>
    <property type="match status" value="1"/>
</dbReference>
<dbReference type="PANTHER" id="PTHR32439">
    <property type="entry name" value="FERREDOXIN--NITRITE REDUCTASE, CHLOROPLASTIC"/>
    <property type="match status" value="1"/>
</dbReference>
<dbReference type="InterPro" id="IPR036136">
    <property type="entry name" value="Nit/Sulf_reduc_fer-like_dom_sf"/>
</dbReference>
<sequence length="409" mass="41925">MSTSPTVRGWCPGLHTPMEAADGWLVRVRPPLGQLTAAQAGVIADAATRLGNGRIELTSRGNLQLRGFSPDTAPRFACELRTCGLGGEDASERRRAVLVSPLAGLDPACDARTLPIARALDARLAAATHLSTLPAKFVMGVDGGGYVPAGAIRADITARAHGGRWHITCGNARAACAPDAIPGLMIRLAEAFVQVGGTARPLRRRDIGMTLFAQAGIPAEAHDDGPAPPLPPLVGALPVGCYGVTPPLGRMMAADLSQLAQGCASDGTGVLRMGPGRAIVLPGRTTAPDLGGFVTDPHDPRLRIVACIGRQGCACTEADVSADALALAADVPAGLRLHVSGCAKGCANPGRCDITLVADGTGYDLCRDARAADAPLLRGLGVAQVRALLHEGRASADTPQHQNGEKTPA</sequence>
<dbReference type="GO" id="GO:0046872">
    <property type="term" value="F:metal ion binding"/>
    <property type="evidence" value="ECO:0007669"/>
    <property type="project" value="UniProtKB-KW"/>
</dbReference>
<comment type="caution">
    <text evidence="8">The sequence shown here is derived from an EMBL/GenBank/DDBJ whole genome shotgun (WGS) entry which is preliminary data.</text>
</comment>
<dbReference type="Gene3D" id="3.30.413.10">
    <property type="entry name" value="Sulfite Reductase Hemoprotein, domain 1"/>
    <property type="match status" value="1"/>
</dbReference>
<dbReference type="OrthoDB" id="7459360at2"/>
<organism evidence="8 9">
    <name type="scientific">Gluconacetobacter entanii</name>
    <dbReference type="NCBI Taxonomy" id="108528"/>
    <lineage>
        <taxon>Bacteria</taxon>
        <taxon>Pseudomonadati</taxon>
        <taxon>Pseudomonadota</taxon>
        <taxon>Alphaproteobacteria</taxon>
        <taxon>Acetobacterales</taxon>
        <taxon>Acetobacteraceae</taxon>
        <taxon>Gluconacetobacter</taxon>
    </lineage>
</organism>
<dbReference type="AlphaFoldDB" id="A0A318PUG1"/>
<dbReference type="InterPro" id="IPR005117">
    <property type="entry name" value="NiRdtase/SiRdtase_haem-b_fer"/>
</dbReference>
<dbReference type="InterPro" id="IPR012798">
    <property type="entry name" value="Cbl_synth_CobG-like"/>
</dbReference>
<dbReference type="InterPro" id="IPR051329">
    <property type="entry name" value="NIR_SIR_4Fe-4S"/>
</dbReference>
<evidence type="ECO:0000256" key="3">
    <source>
        <dbReference type="ARBA" id="ARBA00022723"/>
    </source>
</evidence>
<gene>
    <name evidence="8" type="primary">cobG</name>
    <name evidence="8" type="ORF">CFR72_06170</name>
</gene>
<dbReference type="Pfam" id="PF03460">
    <property type="entry name" value="NIR_SIR_ferr"/>
    <property type="match status" value="1"/>
</dbReference>
<evidence type="ECO:0000256" key="5">
    <source>
        <dbReference type="ARBA" id="ARBA00023004"/>
    </source>
</evidence>
<protein>
    <submittedName>
        <fullName evidence="8">Precorrin-3B synthase</fullName>
    </submittedName>
</protein>
<dbReference type="InterPro" id="IPR045854">
    <property type="entry name" value="NO2/SO3_Rdtase_4Fe4S_sf"/>
</dbReference>
<dbReference type="SUPFAM" id="SSF55124">
    <property type="entry name" value="Nitrite/Sulfite reductase N-terminal domain-like"/>
    <property type="match status" value="2"/>
</dbReference>
<keyword evidence="1" id="KW-0004">4Fe-4S</keyword>
<evidence type="ECO:0000313" key="9">
    <source>
        <dbReference type="Proteomes" id="UP000248301"/>
    </source>
</evidence>
<dbReference type="RefSeq" id="WP_110913124.1">
    <property type="nucleotide sequence ID" value="NZ_NKUF01000009.1"/>
</dbReference>
<keyword evidence="4" id="KW-0560">Oxidoreductase</keyword>
<dbReference type="PROSITE" id="PS00365">
    <property type="entry name" value="NIR_SIR"/>
    <property type="match status" value="1"/>
</dbReference>
<dbReference type="SUPFAM" id="SSF56014">
    <property type="entry name" value="Nitrite and sulphite reductase 4Fe-4S domain-like"/>
    <property type="match status" value="2"/>
</dbReference>
<dbReference type="GO" id="GO:0020037">
    <property type="term" value="F:heme binding"/>
    <property type="evidence" value="ECO:0007669"/>
    <property type="project" value="InterPro"/>
</dbReference>
<keyword evidence="5" id="KW-0408">Iron</keyword>
<keyword evidence="3" id="KW-0479">Metal-binding</keyword>
<keyword evidence="6" id="KW-0411">Iron-sulfur</keyword>
<reference evidence="8 9" key="1">
    <citation type="submission" date="2017-07" db="EMBL/GenBank/DDBJ databases">
        <title>A draft genome sequence of Gluconacetobacter entanii LTH 4560.</title>
        <authorList>
            <person name="Skraban J."/>
            <person name="Cleenwerck I."/>
            <person name="Vandamme P."/>
            <person name="Trcek J."/>
        </authorList>
    </citation>
    <scope>NUCLEOTIDE SEQUENCE [LARGE SCALE GENOMIC DNA]</scope>
    <source>
        <strain evidence="8 9">LTH 4560</strain>
    </source>
</reference>
<name>A0A318PUG1_9PROT</name>
<evidence type="ECO:0000256" key="6">
    <source>
        <dbReference type="ARBA" id="ARBA00023014"/>
    </source>
</evidence>
<evidence type="ECO:0000256" key="2">
    <source>
        <dbReference type="ARBA" id="ARBA00022617"/>
    </source>
</evidence>
<proteinExistence type="predicted"/>
<dbReference type="NCBIfam" id="TIGR02435">
    <property type="entry name" value="CobG"/>
    <property type="match status" value="1"/>
</dbReference>
<evidence type="ECO:0000259" key="7">
    <source>
        <dbReference type="Pfam" id="PF03460"/>
    </source>
</evidence>
<keyword evidence="2" id="KW-0349">Heme</keyword>
<accession>A0A318PUG1</accession>
<dbReference type="EMBL" id="NKUF01000009">
    <property type="protein sequence ID" value="PYD63664.1"/>
    <property type="molecule type" value="Genomic_DNA"/>
</dbReference>
<evidence type="ECO:0000313" key="8">
    <source>
        <dbReference type="EMBL" id="PYD63664.1"/>
    </source>
</evidence>
<dbReference type="InterPro" id="IPR006066">
    <property type="entry name" value="NO2/SO3_Rdtase_FeS/sirohaem_BS"/>
</dbReference>
<dbReference type="GO" id="GO:0016491">
    <property type="term" value="F:oxidoreductase activity"/>
    <property type="evidence" value="ECO:0007669"/>
    <property type="project" value="UniProtKB-KW"/>
</dbReference>
<dbReference type="Gene3D" id="3.90.480.20">
    <property type="match status" value="1"/>
</dbReference>
<evidence type="ECO:0000256" key="4">
    <source>
        <dbReference type="ARBA" id="ARBA00023002"/>
    </source>
</evidence>
<evidence type="ECO:0000256" key="1">
    <source>
        <dbReference type="ARBA" id="ARBA00022485"/>
    </source>
</evidence>
<feature type="domain" description="Nitrite/Sulfite reductase ferredoxin-like" evidence="7">
    <location>
        <begin position="22"/>
        <end position="77"/>
    </location>
</feature>
<dbReference type="GO" id="GO:0051539">
    <property type="term" value="F:4 iron, 4 sulfur cluster binding"/>
    <property type="evidence" value="ECO:0007669"/>
    <property type="project" value="UniProtKB-KW"/>
</dbReference>
<dbReference type="Proteomes" id="UP000248301">
    <property type="component" value="Unassembled WGS sequence"/>
</dbReference>